<gene>
    <name evidence="1" type="ORF">CSSPJE1EN2_LOCUS3208</name>
</gene>
<dbReference type="Proteomes" id="UP001497522">
    <property type="component" value="Chromosome 11"/>
</dbReference>
<dbReference type="EMBL" id="OZ023712">
    <property type="protein sequence ID" value="CAK9860213.1"/>
    <property type="molecule type" value="Genomic_DNA"/>
</dbReference>
<sequence length="123" mass="13821">MPCRVEMARYKNLEQGGGCTSPITWIGIPECNADAEELKDLVIGDCCQADLAQVGRSTLYRQDGEIFLHVGWSKVHQLKQVGLGRVSENFFFYLWDSVGVSMDVGLFRSDLLKRNCLETSLMN</sequence>
<organism evidence="1 2">
    <name type="scientific">Sphagnum jensenii</name>
    <dbReference type="NCBI Taxonomy" id="128206"/>
    <lineage>
        <taxon>Eukaryota</taxon>
        <taxon>Viridiplantae</taxon>
        <taxon>Streptophyta</taxon>
        <taxon>Embryophyta</taxon>
        <taxon>Bryophyta</taxon>
        <taxon>Sphagnophytina</taxon>
        <taxon>Sphagnopsida</taxon>
        <taxon>Sphagnales</taxon>
        <taxon>Sphagnaceae</taxon>
        <taxon>Sphagnum</taxon>
    </lineage>
</organism>
<proteinExistence type="predicted"/>
<name>A0ABP1ACE8_9BRYO</name>
<keyword evidence="2" id="KW-1185">Reference proteome</keyword>
<accession>A0ABP1ACE8</accession>
<evidence type="ECO:0000313" key="1">
    <source>
        <dbReference type="EMBL" id="CAK9860213.1"/>
    </source>
</evidence>
<protein>
    <submittedName>
        <fullName evidence="1">Uncharacterized protein</fullName>
    </submittedName>
</protein>
<reference evidence="1" key="1">
    <citation type="submission" date="2024-03" db="EMBL/GenBank/DDBJ databases">
        <authorList>
            <consortium name="ELIXIR-Norway"/>
            <consortium name="Elixir Norway"/>
        </authorList>
    </citation>
    <scope>NUCLEOTIDE SEQUENCE</scope>
</reference>
<evidence type="ECO:0000313" key="2">
    <source>
        <dbReference type="Proteomes" id="UP001497522"/>
    </source>
</evidence>